<keyword evidence="1" id="KW-0808">Transferase</keyword>
<dbReference type="Gene3D" id="1.10.10.10">
    <property type="entry name" value="Winged helix-like DNA-binding domain superfamily/Winged helix DNA-binding domain"/>
    <property type="match status" value="1"/>
</dbReference>
<dbReference type="InterPro" id="IPR003018">
    <property type="entry name" value="GAF"/>
</dbReference>
<dbReference type="PROSITE" id="PS50921">
    <property type="entry name" value="ANTAR"/>
    <property type="match status" value="1"/>
</dbReference>
<proteinExistence type="predicted"/>
<gene>
    <name evidence="6" type="ORF">ACFO3M_02555</name>
</gene>
<keyword evidence="2" id="KW-0418">Kinase</keyword>
<dbReference type="PIRSF" id="PIRSF036625">
    <property type="entry name" value="GAF_ANTAR"/>
    <property type="match status" value="1"/>
</dbReference>
<dbReference type="SMART" id="SM01012">
    <property type="entry name" value="ANTAR"/>
    <property type="match status" value="1"/>
</dbReference>
<dbReference type="EMBL" id="JBHSGR010000002">
    <property type="protein sequence ID" value="MFC4692261.1"/>
    <property type="molecule type" value="Genomic_DNA"/>
</dbReference>
<dbReference type="SUPFAM" id="SSF55781">
    <property type="entry name" value="GAF domain-like"/>
    <property type="match status" value="1"/>
</dbReference>
<keyword evidence="3" id="KW-0805">Transcription regulation</keyword>
<dbReference type="InterPro" id="IPR029016">
    <property type="entry name" value="GAF-like_dom_sf"/>
</dbReference>
<dbReference type="InterPro" id="IPR011006">
    <property type="entry name" value="CheY-like_superfamily"/>
</dbReference>
<organism evidence="6 7">
    <name type="scientific">Geodermatophilus arenarius</name>
    <dbReference type="NCBI Taxonomy" id="1137990"/>
    <lineage>
        <taxon>Bacteria</taxon>
        <taxon>Bacillati</taxon>
        <taxon>Actinomycetota</taxon>
        <taxon>Actinomycetes</taxon>
        <taxon>Geodermatophilales</taxon>
        <taxon>Geodermatophilaceae</taxon>
        <taxon>Geodermatophilus</taxon>
    </lineage>
</organism>
<evidence type="ECO:0000256" key="1">
    <source>
        <dbReference type="ARBA" id="ARBA00022679"/>
    </source>
</evidence>
<evidence type="ECO:0000256" key="3">
    <source>
        <dbReference type="ARBA" id="ARBA00023015"/>
    </source>
</evidence>
<evidence type="ECO:0000313" key="6">
    <source>
        <dbReference type="EMBL" id="MFC4692261.1"/>
    </source>
</evidence>
<evidence type="ECO:0000256" key="4">
    <source>
        <dbReference type="ARBA" id="ARBA00023163"/>
    </source>
</evidence>
<keyword evidence="4" id="KW-0804">Transcription</keyword>
<dbReference type="Pfam" id="PF03861">
    <property type="entry name" value="ANTAR"/>
    <property type="match status" value="1"/>
</dbReference>
<dbReference type="RefSeq" id="WP_387985953.1">
    <property type="nucleotide sequence ID" value="NZ_JBHSGR010000002.1"/>
</dbReference>
<evidence type="ECO:0000313" key="7">
    <source>
        <dbReference type="Proteomes" id="UP001596025"/>
    </source>
</evidence>
<accession>A0ABV9LDN3</accession>
<sequence>MESLLQSMADLTKRVMPGDPEASVTLLIGDEPRTVVDTGPLALGLDEAQYRRGDGPCLHTAHDGVLVEISDTRVDSRWPDYGRYVAEHGVLSLLAVPLVLAGEEQVAGSLNVYARRPEAFDEASRAVATGFAPYAAVAAGTVQAYRRARQTADDLRIALESRAVIEQAKGILIERHRLTPDQAFEALATVSMRRNVKVREIAERLVLTGELPLVPARPPRSTGQAVHRRDA</sequence>
<dbReference type="SUPFAM" id="SSF52172">
    <property type="entry name" value="CheY-like"/>
    <property type="match status" value="1"/>
</dbReference>
<dbReference type="InterPro" id="IPR012074">
    <property type="entry name" value="GAF_ANTAR"/>
</dbReference>
<reference evidence="7" key="1">
    <citation type="journal article" date="2019" name="Int. J. Syst. Evol. Microbiol.">
        <title>The Global Catalogue of Microorganisms (GCM) 10K type strain sequencing project: providing services to taxonomists for standard genome sequencing and annotation.</title>
        <authorList>
            <consortium name="The Broad Institute Genomics Platform"/>
            <consortium name="The Broad Institute Genome Sequencing Center for Infectious Disease"/>
            <person name="Wu L."/>
            <person name="Ma J."/>
        </authorList>
    </citation>
    <scope>NUCLEOTIDE SEQUENCE [LARGE SCALE GENOMIC DNA]</scope>
    <source>
        <strain evidence="7">CCUG 62763</strain>
    </source>
</reference>
<evidence type="ECO:0000256" key="2">
    <source>
        <dbReference type="ARBA" id="ARBA00022777"/>
    </source>
</evidence>
<dbReference type="Gene3D" id="3.30.450.40">
    <property type="match status" value="1"/>
</dbReference>
<dbReference type="Proteomes" id="UP001596025">
    <property type="component" value="Unassembled WGS sequence"/>
</dbReference>
<protein>
    <submittedName>
        <fullName evidence="6">ANTAR domain-containing protein</fullName>
    </submittedName>
</protein>
<dbReference type="InterPro" id="IPR036388">
    <property type="entry name" value="WH-like_DNA-bd_sf"/>
</dbReference>
<name>A0ABV9LDN3_9ACTN</name>
<dbReference type="InterPro" id="IPR005561">
    <property type="entry name" value="ANTAR"/>
</dbReference>
<keyword evidence="7" id="KW-1185">Reference proteome</keyword>
<dbReference type="Pfam" id="PF13185">
    <property type="entry name" value="GAF_2"/>
    <property type="match status" value="1"/>
</dbReference>
<comment type="caution">
    <text evidence="6">The sequence shown here is derived from an EMBL/GenBank/DDBJ whole genome shotgun (WGS) entry which is preliminary data.</text>
</comment>
<evidence type="ECO:0000259" key="5">
    <source>
        <dbReference type="PROSITE" id="PS50921"/>
    </source>
</evidence>
<feature type="domain" description="ANTAR" evidence="5">
    <location>
        <begin position="145"/>
        <end position="206"/>
    </location>
</feature>